<evidence type="ECO:0000256" key="8">
    <source>
        <dbReference type="SAM" id="Phobius"/>
    </source>
</evidence>
<feature type="transmembrane region" description="Helical" evidence="8">
    <location>
        <begin position="58"/>
        <end position="79"/>
    </location>
</feature>
<keyword evidence="7" id="KW-0568">Pathogenesis-related protein</keyword>
<evidence type="ECO:0000313" key="10">
    <source>
        <dbReference type="Proteomes" id="UP001418222"/>
    </source>
</evidence>
<organism evidence="9 10">
    <name type="scientific">Platanthera zijinensis</name>
    <dbReference type="NCBI Taxonomy" id="2320716"/>
    <lineage>
        <taxon>Eukaryota</taxon>
        <taxon>Viridiplantae</taxon>
        <taxon>Streptophyta</taxon>
        <taxon>Embryophyta</taxon>
        <taxon>Tracheophyta</taxon>
        <taxon>Spermatophyta</taxon>
        <taxon>Magnoliopsida</taxon>
        <taxon>Liliopsida</taxon>
        <taxon>Asparagales</taxon>
        <taxon>Orchidaceae</taxon>
        <taxon>Orchidoideae</taxon>
        <taxon>Orchideae</taxon>
        <taxon>Orchidinae</taxon>
        <taxon>Platanthera</taxon>
    </lineage>
</organism>
<comment type="subcellular location">
    <subcellularLocation>
        <location evidence="1">Membrane</location>
        <topology evidence="1">Multi-pass membrane protein</topology>
    </subcellularLocation>
</comment>
<feature type="transmembrane region" description="Helical" evidence="8">
    <location>
        <begin position="211"/>
        <end position="232"/>
    </location>
</feature>
<dbReference type="AlphaFoldDB" id="A0AAP0C042"/>
<keyword evidence="4" id="KW-0611">Plant defense</keyword>
<dbReference type="GO" id="GO:0016020">
    <property type="term" value="C:membrane"/>
    <property type="evidence" value="ECO:0007669"/>
    <property type="project" value="UniProtKB-SubCell"/>
</dbReference>
<evidence type="ECO:0000256" key="1">
    <source>
        <dbReference type="ARBA" id="ARBA00004141"/>
    </source>
</evidence>
<feature type="transmembrane region" description="Helical" evidence="8">
    <location>
        <begin position="267"/>
        <end position="285"/>
    </location>
</feature>
<keyword evidence="5 8" id="KW-1133">Transmembrane helix</keyword>
<feature type="transmembrane region" description="Helical" evidence="8">
    <location>
        <begin position="184"/>
        <end position="205"/>
    </location>
</feature>
<proteinExistence type="inferred from homology"/>
<evidence type="ECO:0000256" key="2">
    <source>
        <dbReference type="ARBA" id="ARBA00006574"/>
    </source>
</evidence>
<name>A0AAP0C042_9ASPA</name>
<comment type="similarity">
    <text evidence="2">Belongs to the MLO family.</text>
</comment>
<accession>A0AAP0C042</accession>
<evidence type="ECO:0000256" key="4">
    <source>
        <dbReference type="ARBA" id="ARBA00022821"/>
    </source>
</evidence>
<reference evidence="9 10" key="1">
    <citation type="journal article" date="2022" name="Nat. Plants">
        <title>Genomes of leafy and leafless Platanthera orchids illuminate the evolution of mycoheterotrophy.</title>
        <authorList>
            <person name="Li M.H."/>
            <person name="Liu K.W."/>
            <person name="Li Z."/>
            <person name="Lu H.C."/>
            <person name="Ye Q.L."/>
            <person name="Zhang D."/>
            <person name="Wang J.Y."/>
            <person name="Li Y.F."/>
            <person name="Zhong Z.M."/>
            <person name="Liu X."/>
            <person name="Yu X."/>
            <person name="Liu D.K."/>
            <person name="Tu X.D."/>
            <person name="Liu B."/>
            <person name="Hao Y."/>
            <person name="Liao X.Y."/>
            <person name="Jiang Y.T."/>
            <person name="Sun W.H."/>
            <person name="Chen J."/>
            <person name="Chen Y.Q."/>
            <person name="Ai Y."/>
            <person name="Zhai J.W."/>
            <person name="Wu S.S."/>
            <person name="Zhou Z."/>
            <person name="Hsiao Y.Y."/>
            <person name="Wu W.L."/>
            <person name="Chen Y.Y."/>
            <person name="Lin Y.F."/>
            <person name="Hsu J.L."/>
            <person name="Li C.Y."/>
            <person name="Wang Z.W."/>
            <person name="Zhao X."/>
            <person name="Zhong W.Y."/>
            <person name="Ma X.K."/>
            <person name="Ma L."/>
            <person name="Huang J."/>
            <person name="Chen G.Z."/>
            <person name="Huang M.Z."/>
            <person name="Huang L."/>
            <person name="Peng D.H."/>
            <person name="Luo Y.B."/>
            <person name="Zou S.Q."/>
            <person name="Chen S.P."/>
            <person name="Lan S."/>
            <person name="Tsai W.C."/>
            <person name="Van de Peer Y."/>
            <person name="Liu Z.J."/>
        </authorList>
    </citation>
    <scope>NUCLEOTIDE SEQUENCE [LARGE SCALE GENOMIC DNA]</scope>
    <source>
        <strain evidence="9">Lor287</strain>
    </source>
</reference>
<evidence type="ECO:0000256" key="5">
    <source>
        <dbReference type="ARBA" id="ARBA00022989"/>
    </source>
</evidence>
<evidence type="ECO:0000313" key="9">
    <source>
        <dbReference type="EMBL" id="KAK8954540.1"/>
    </source>
</evidence>
<protein>
    <submittedName>
        <fullName evidence="9">MLO-like protein 2</fullName>
    </submittedName>
</protein>
<gene>
    <name evidence="9" type="primary">MLO2</name>
    <name evidence="9" type="ORF">KSP39_PZI001849</name>
</gene>
<dbReference type="PANTHER" id="PTHR31942">
    <property type="entry name" value="MLO-LIKE PROTEIN 1"/>
    <property type="match status" value="1"/>
</dbReference>
<dbReference type="Pfam" id="PF03094">
    <property type="entry name" value="Mlo"/>
    <property type="match status" value="1"/>
</dbReference>
<keyword evidence="6 8" id="KW-0472">Membrane</keyword>
<evidence type="ECO:0000256" key="6">
    <source>
        <dbReference type="ARBA" id="ARBA00023136"/>
    </source>
</evidence>
<keyword evidence="3 8" id="KW-0812">Transmembrane</keyword>
<dbReference type="InterPro" id="IPR004326">
    <property type="entry name" value="Mlo"/>
</dbReference>
<evidence type="ECO:0000256" key="3">
    <source>
        <dbReference type="ARBA" id="ARBA00022692"/>
    </source>
</evidence>
<keyword evidence="10" id="KW-1185">Reference proteome</keyword>
<dbReference type="Proteomes" id="UP001418222">
    <property type="component" value="Unassembled WGS sequence"/>
</dbReference>
<sequence>MAEQPISKICISANLADTFLPCEGKPPAPASFRHLGDADTCTKEGKVSLMSSNGIQQLQMLIFLLAVFHVVSSLLTLGLGEIKMKKWGTWEENARTLEYQLSNDPRRFKLAKQTSFGKRHLQFWSSHWPLLWIVCFGRQFTHPLSRADYFALRNGYIDAHLSPNSAYNFHKFLRRSLDKDFKELVTISISFFVCVDLLTSFLFTTVFYNHYWLPFIPLLVLLAMGTKLEMIITKMCLKSSKHKVIVPGDQVYVNPNDKLFWFGRPRWLLHAIHFILIQVVLKLYISLPL</sequence>
<evidence type="ECO:0000256" key="7">
    <source>
        <dbReference type="ARBA" id="ARBA00023265"/>
    </source>
</evidence>
<dbReference type="PANTHER" id="PTHR31942:SF72">
    <property type="entry name" value="MLO-LIKE PROTEIN"/>
    <property type="match status" value="1"/>
</dbReference>
<dbReference type="EMBL" id="JBBWWQ010000002">
    <property type="protein sequence ID" value="KAK8954540.1"/>
    <property type="molecule type" value="Genomic_DNA"/>
</dbReference>
<comment type="caution">
    <text evidence="9">The sequence shown here is derived from an EMBL/GenBank/DDBJ whole genome shotgun (WGS) entry which is preliminary data.</text>
</comment>
<dbReference type="GO" id="GO:0006952">
    <property type="term" value="P:defense response"/>
    <property type="evidence" value="ECO:0007669"/>
    <property type="project" value="UniProtKB-KW"/>
</dbReference>